<accession>A0ABS7C535</accession>
<dbReference type="EMBL" id="JAHZIK010000478">
    <property type="protein sequence ID" value="MBW7456002.1"/>
    <property type="molecule type" value="Genomic_DNA"/>
</dbReference>
<keyword evidence="1" id="KW-0560">Oxidoreductase</keyword>
<sequence length="126" mass="13482">MKKIKVGVIGIGSIAHMFHLGNYRDHPDVELTAVADIDFKRAQQAAADFGGANAYASAEEMFATERLDAVSICTFNESHVQLALTALSQGVDVLVEKPMALHAEEAQLLRSAAEASNNVVMVGMSH</sequence>
<keyword evidence="4" id="KW-1185">Reference proteome</keyword>
<evidence type="ECO:0000256" key="1">
    <source>
        <dbReference type="ARBA" id="ARBA00023002"/>
    </source>
</evidence>
<proteinExistence type="predicted"/>
<dbReference type="Proteomes" id="UP001519887">
    <property type="component" value="Unassembled WGS sequence"/>
</dbReference>
<dbReference type="InterPro" id="IPR036291">
    <property type="entry name" value="NAD(P)-bd_dom_sf"/>
</dbReference>
<dbReference type="PANTHER" id="PTHR43818">
    <property type="entry name" value="BCDNA.GH03377"/>
    <property type="match status" value="1"/>
</dbReference>
<evidence type="ECO:0000313" key="3">
    <source>
        <dbReference type="EMBL" id="MBW7456002.1"/>
    </source>
</evidence>
<dbReference type="PANTHER" id="PTHR43818:SF11">
    <property type="entry name" value="BCDNA.GH03377"/>
    <property type="match status" value="1"/>
</dbReference>
<dbReference type="InterPro" id="IPR050463">
    <property type="entry name" value="Gfo/Idh/MocA_oxidrdct_glycsds"/>
</dbReference>
<feature type="non-terminal residue" evidence="3">
    <location>
        <position position="126"/>
    </location>
</feature>
<dbReference type="Pfam" id="PF01408">
    <property type="entry name" value="GFO_IDH_MocA"/>
    <property type="match status" value="1"/>
</dbReference>
<gene>
    <name evidence="3" type="ORF">K0U00_18395</name>
</gene>
<evidence type="ECO:0000313" key="4">
    <source>
        <dbReference type="Proteomes" id="UP001519887"/>
    </source>
</evidence>
<protein>
    <submittedName>
        <fullName evidence="3">Gfo/Idh/MocA family oxidoreductase</fullName>
    </submittedName>
</protein>
<comment type="caution">
    <text evidence="3">The sequence shown here is derived from an EMBL/GenBank/DDBJ whole genome shotgun (WGS) entry which is preliminary data.</text>
</comment>
<evidence type="ECO:0000259" key="2">
    <source>
        <dbReference type="Pfam" id="PF01408"/>
    </source>
</evidence>
<name>A0ABS7C535_9BACL</name>
<dbReference type="Gene3D" id="3.40.50.720">
    <property type="entry name" value="NAD(P)-binding Rossmann-like Domain"/>
    <property type="match status" value="1"/>
</dbReference>
<organism evidence="3 4">
    <name type="scientific">Paenibacillus sepulcri</name>
    <dbReference type="NCBI Taxonomy" id="359917"/>
    <lineage>
        <taxon>Bacteria</taxon>
        <taxon>Bacillati</taxon>
        <taxon>Bacillota</taxon>
        <taxon>Bacilli</taxon>
        <taxon>Bacillales</taxon>
        <taxon>Paenibacillaceae</taxon>
        <taxon>Paenibacillus</taxon>
    </lineage>
</organism>
<dbReference type="SUPFAM" id="SSF51735">
    <property type="entry name" value="NAD(P)-binding Rossmann-fold domains"/>
    <property type="match status" value="1"/>
</dbReference>
<feature type="domain" description="Gfo/Idh/MocA-like oxidoreductase N-terminal" evidence="2">
    <location>
        <begin position="4"/>
        <end position="123"/>
    </location>
</feature>
<dbReference type="InterPro" id="IPR000683">
    <property type="entry name" value="Gfo/Idh/MocA-like_OxRdtase_N"/>
</dbReference>
<reference evidence="3 4" key="1">
    <citation type="submission" date="2021-07" db="EMBL/GenBank/DDBJ databases">
        <title>Paenibacillus radiodurans sp. nov., isolated from the southeastern edge of Tengger Desert.</title>
        <authorList>
            <person name="Zhang G."/>
        </authorList>
    </citation>
    <scope>NUCLEOTIDE SEQUENCE [LARGE SCALE GENOMIC DNA]</scope>
    <source>
        <strain evidence="3 4">CCM 7311</strain>
    </source>
</reference>